<proteinExistence type="inferred from homology"/>
<evidence type="ECO:0000256" key="1">
    <source>
        <dbReference type="ARBA" id="ARBA00006224"/>
    </source>
</evidence>
<dbReference type="PANTHER" id="PTHR15691">
    <property type="entry name" value="WASH COMPLEX SUBUNIT 5"/>
    <property type="match status" value="1"/>
</dbReference>
<accession>A0AAQ4FBM2</accession>
<dbReference type="Proteomes" id="UP001321473">
    <property type="component" value="Unassembled WGS sequence"/>
</dbReference>
<dbReference type="GO" id="GO:0007032">
    <property type="term" value="P:endosome organization"/>
    <property type="evidence" value="ECO:0007669"/>
    <property type="project" value="TreeGrafter"/>
</dbReference>
<organism evidence="2 3">
    <name type="scientific">Amblyomma americanum</name>
    <name type="common">Lone star tick</name>
    <dbReference type="NCBI Taxonomy" id="6943"/>
    <lineage>
        <taxon>Eukaryota</taxon>
        <taxon>Metazoa</taxon>
        <taxon>Ecdysozoa</taxon>
        <taxon>Arthropoda</taxon>
        <taxon>Chelicerata</taxon>
        <taxon>Arachnida</taxon>
        <taxon>Acari</taxon>
        <taxon>Parasitiformes</taxon>
        <taxon>Ixodida</taxon>
        <taxon>Ixodoidea</taxon>
        <taxon>Ixodidae</taxon>
        <taxon>Amblyomminae</taxon>
        <taxon>Amblyomma</taxon>
    </lineage>
</organism>
<name>A0AAQ4FBM2_AMBAM</name>
<evidence type="ECO:0000313" key="2">
    <source>
        <dbReference type="EMBL" id="KAK8784183.1"/>
    </source>
</evidence>
<dbReference type="GO" id="GO:0005768">
    <property type="term" value="C:endosome"/>
    <property type="evidence" value="ECO:0007669"/>
    <property type="project" value="TreeGrafter"/>
</dbReference>
<dbReference type="GO" id="GO:0140285">
    <property type="term" value="P:endosome fission"/>
    <property type="evidence" value="ECO:0007669"/>
    <property type="project" value="TreeGrafter"/>
</dbReference>
<feature type="non-terminal residue" evidence="2">
    <location>
        <position position="519"/>
    </location>
</feature>
<keyword evidence="3" id="KW-1185">Reference proteome</keyword>
<dbReference type="PANTHER" id="PTHR15691:SF6">
    <property type="entry name" value="WASH COMPLEX SUBUNIT 5"/>
    <property type="match status" value="1"/>
</dbReference>
<dbReference type="AlphaFoldDB" id="A0AAQ4FBM2"/>
<dbReference type="InterPro" id="IPR019393">
    <property type="entry name" value="WASH_strumpellin"/>
</dbReference>
<dbReference type="GO" id="GO:0030041">
    <property type="term" value="P:actin filament polymerization"/>
    <property type="evidence" value="ECO:0007669"/>
    <property type="project" value="TreeGrafter"/>
</dbReference>
<gene>
    <name evidence="2" type="ORF">V5799_009450</name>
</gene>
<dbReference type="GO" id="GO:0051125">
    <property type="term" value="P:regulation of actin nucleation"/>
    <property type="evidence" value="ECO:0007669"/>
    <property type="project" value="TreeGrafter"/>
</dbReference>
<comment type="similarity">
    <text evidence="1">Belongs to the strumpellin family.</text>
</comment>
<sequence length="519" mass="59354">MDFLAENNACGQTILNLVSRGNAIIAELLRLSDVVPSIFKLDNRKDVSEYGEILLDYSYFKAIEQFENKIEANDVISIYMGMTVNLVDAWEPYKAARQALLNTLDTANVRDQALKYHNRINKLIPRLQQLLKEGALEEEFVLDNVPKLLNTVRECNVTLRWMLLHTVNLSQGFTAGGELNKRCRQLRDQVHQDSKYQPLTVFQLLLHAAQFELKLKELATALDLPLLRINQANSPDLVSVSQYYSTELVNYVRKVLHIIPETMFGVLARIVELQTTAIKEVPTRLMKDQLKTYAQLDQRYEVAKLTHSISVFTEGILMMKKTLVGIVQIDPKQLLEDGIRRELVNQVMRALHSGLVFNPKARKCSIRDCASQEQSPLSLALSVMLISLSPQPSELVPKLTALGKVMDGYHRSFEYIQDYVSIYGLRVWQEEVSRIISYNVEQECNAFLRQKLDQASVNFIGRLAREVLRVTDPKLAWELFFHCALKRPAKIAYKHQASSKQESMQLLCTACLWKAQIIL</sequence>
<comment type="caution">
    <text evidence="2">The sequence shown here is derived from an EMBL/GenBank/DDBJ whole genome shotgun (WGS) entry which is preliminary data.</text>
</comment>
<protein>
    <recommendedName>
        <fullName evidence="4">WASH complex subunit strumpellin</fullName>
    </recommendedName>
</protein>
<dbReference type="GO" id="GO:0071203">
    <property type="term" value="C:WASH complex"/>
    <property type="evidence" value="ECO:0007669"/>
    <property type="project" value="InterPro"/>
</dbReference>
<evidence type="ECO:0008006" key="4">
    <source>
        <dbReference type="Google" id="ProtNLM"/>
    </source>
</evidence>
<evidence type="ECO:0000313" key="3">
    <source>
        <dbReference type="Proteomes" id="UP001321473"/>
    </source>
</evidence>
<dbReference type="Pfam" id="PF10266">
    <property type="entry name" value="Strumpellin"/>
    <property type="match status" value="2"/>
</dbReference>
<dbReference type="EMBL" id="JARKHS020004764">
    <property type="protein sequence ID" value="KAK8784183.1"/>
    <property type="molecule type" value="Genomic_DNA"/>
</dbReference>
<reference evidence="2 3" key="1">
    <citation type="journal article" date="2023" name="Arcadia Sci">
        <title>De novo assembly of a long-read Amblyomma americanum tick genome.</title>
        <authorList>
            <person name="Chou S."/>
            <person name="Poskanzer K.E."/>
            <person name="Rollins M."/>
            <person name="Thuy-Boun P.S."/>
        </authorList>
    </citation>
    <scope>NUCLEOTIDE SEQUENCE [LARGE SCALE GENOMIC DNA]</scope>
    <source>
        <strain evidence="2">F_SG_1</strain>
        <tissue evidence="2">Salivary glands</tissue>
    </source>
</reference>